<reference evidence="6" key="1">
    <citation type="submission" date="2018-12" db="EMBL/GenBank/DDBJ databases">
        <title>A new species of lactobacillus.</title>
        <authorList>
            <person name="Jian Y."/>
            <person name="Xin L."/>
            <person name="Hong Z.J."/>
            <person name="Ming L.Z."/>
            <person name="Hong X.Z."/>
        </authorList>
    </citation>
    <scope>NUCLEOTIDE SEQUENCE [LARGE SCALE GENOMIC DNA]</scope>
    <source>
        <strain evidence="6">HSLZ-75</strain>
    </source>
</reference>
<dbReference type="SUPFAM" id="SSF110738">
    <property type="entry name" value="Glycerate kinase I"/>
    <property type="match status" value="1"/>
</dbReference>
<proteinExistence type="inferred from homology"/>
<keyword evidence="6" id="KW-1185">Reference proteome</keyword>
<comment type="similarity">
    <text evidence="1 4">Belongs to the glycerate kinase type-1 family.</text>
</comment>
<name>A0A4P6ZJ33_9LACO</name>
<dbReference type="InterPro" id="IPR018193">
    <property type="entry name" value="Glyc_kinase_flavodox-like_fold"/>
</dbReference>
<dbReference type="NCBIfam" id="TIGR00045">
    <property type="entry name" value="glycerate kinase"/>
    <property type="match status" value="1"/>
</dbReference>
<protein>
    <submittedName>
        <fullName evidence="5">Glycerate kinase</fullName>
    </submittedName>
</protein>
<dbReference type="AlphaFoldDB" id="A0A4P6ZJ33"/>
<evidence type="ECO:0000256" key="4">
    <source>
        <dbReference type="PIRNR" id="PIRNR006078"/>
    </source>
</evidence>
<keyword evidence="2 4" id="KW-0808">Transferase</keyword>
<dbReference type="InterPro" id="IPR036129">
    <property type="entry name" value="Glycerate_kinase_sf"/>
</dbReference>
<evidence type="ECO:0000313" key="5">
    <source>
        <dbReference type="EMBL" id="QBP17656.1"/>
    </source>
</evidence>
<gene>
    <name evidence="5" type="ORF">ELX58_00310</name>
</gene>
<dbReference type="Gene3D" id="3.40.50.10350">
    <property type="entry name" value="Glycerate kinase, domain 1"/>
    <property type="match status" value="1"/>
</dbReference>
<dbReference type="OrthoDB" id="9774290at2"/>
<evidence type="ECO:0000256" key="3">
    <source>
        <dbReference type="ARBA" id="ARBA00022777"/>
    </source>
</evidence>
<dbReference type="GO" id="GO:0031388">
    <property type="term" value="P:organic acid phosphorylation"/>
    <property type="evidence" value="ECO:0007669"/>
    <property type="project" value="UniProtKB-UniRule"/>
</dbReference>
<evidence type="ECO:0000256" key="2">
    <source>
        <dbReference type="ARBA" id="ARBA00022679"/>
    </source>
</evidence>
<dbReference type="Proteomes" id="UP000294321">
    <property type="component" value="Chromosome"/>
</dbReference>
<dbReference type="Pfam" id="PF02595">
    <property type="entry name" value="Gly_kinase"/>
    <property type="match status" value="1"/>
</dbReference>
<accession>A0A4P6ZJ33</accession>
<sequence length="376" mass="39495">MKFVLAPDSFKGCMTAKQATDAMAKGILKADPQAVIKKVPMADGGEGTTQALVDALHGQWVTVNTRDPRNRSIKTRYGLIKNGQVAVMEMSAASGIQFIDPKISDPGDTSTYGTGILIKDAMKRHVKKIILGIGGSATNDGGVGMAAALGVRFLDATGHPILPCGNQLNRLVRIDESHMIPEAKQIPIIIASDVTNPLTGPHGAAAVFGPQKGASSAEVKHLNYNLSHYAKVIKRDLHKDVEKQPGSGAAGGLGAGLMAFTNCQLDSGINVVMKLTDLRSKLRNTNVVMTGEGSVDAQTQYGKVPVGVADLAKKVSPDCKVIALGGHVGNGIQPLYKKGIDAVLPIIPGAMSLKQAMATGPENLQKVSENLTWLIK</sequence>
<dbReference type="PANTHER" id="PTHR21599:SF0">
    <property type="entry name" value="GLYCERATE KINASE"/>
    <property type="match status" value="1"/>
</dbReference>
<dbReference type="InterPro" id="IPR018197">
    <property type="entry name" value="Glycerate_kinase_RE-like"/>
</dbReference>
<dbReference type="KEGG" id="lji:ELX58_00310"/>
<keyword evidence="3 4" id="KW-0418">Kinase</keyword>
<organism evidence="5 6">
    <name type="scientific">Acetilactobacillus jinshanensis</name>
    <dbReference type="NCBI Taxonomy" id="1720083"/>
    <lineage>
        <taxon>Bacteria</taxon>
        <taxon>Bacillati</taxon>
        <taxon>Bacillota</taxon>
        <taxon>Bacilli</taxon>
        <taxon>Lactobacillales</taxon>
        <taxon>Lactobacillaceae</taxon>
        <taxon>Acetilactobacillus</taxon>
    </lineage>
</organism>
<dbReference type="Gene3D" id="3.90.1510.10">
    <property type="entry name" value="Glycerate kinase, domain 2"/>
    <property type="match status" value="1"/>
</dbReference>
<evidence type="ECO:0000256" key="1">
    <source>
        <dbReference type="ARBA" id="ARBA00006284"/>
    </source>
</evidence>
<dbReference type="InterPro" id="IPR004381">
    <property type="entry name" value="Glycerate_kinase"/>
</dbReference>
<dbReference type="GO" id="GO:0008887">
    <property type="term" value="F:glycerate kinase activity"/>
    <property type="evidence" value="ECO:0007669"/>
    <property type="project" value="UniProtKB-UniRule"/>
</dbReference>
<dbReference type="PANTHER" id="PTHR21599">
    <property type="entry name" value="GLYCERATE KINASE"/>
    <property type="match status" value="1"/>
</dbReference>
<dbReference type="EMBL" id="CP034726">
    <property type="protein sequence ID" value="QBP17656.1"/>
    <property type="molecule type" value="Genomic_DNA"/>
</dbReference>
<dbReference type="PIRSF" id="PIRSF006078">
    <property type="entry name" value="GlxK"/>
    <property type="match status" value="1"/>
</dbReference>
<evidence type="ECO:0000313" key="6">
    <source>
        <dbReference type="Proteomes" id="UP000294321"/>
    </source>
</evidence>
<dbReference type="RefSeq" id="WP_133441202.1">
    <property type="nucleotide sequence ID" value="NZ_CP034726.1"/>
</dbReference>